<reference evidence="2 3" key="1">
    <citation type="submission" date="2018-08" db="EMBL/GenBank/DDBJ databases">
        <title>Murine metabolic-syndrome-specific gut microbial biobank.</title>
        <authorList>
            <person name="Liu C."/>
        </authorList>
    </citation>
    <scope>NUCLEOTIDE SEQUENCE [LARGE SCALE GENOMIC DNA]</scope>
    <source>
        <strain evidence="2 3">X69</strain>
    </source>
</reference>
<gene>
    <name evidence="2" type="ORF">D3Z39_09565</name>
</gene>
<protein>
    <submittedName>
        <fullName evidence="2">Uncharacterized protein</fullName>
    </submittedName>
</protein>
<name>A0A845RJW4_9FIRM</name>
<dbReference type="Proteomes" id="UP000446348">
    <property type="component" value="Unassembled WGS sequence"/>
</dbReference>
<dbReference type="EMBL" id="QXWZ01000015">
    <property type="protein sequence ID" value="NBI79115.1"/>
    <property type="molecule type" value="Genomic_DNA"/>
</dbReference>
<evidence type="ECO:0000313" key="2">
    <source>
        <dbReference type="EMBL" id="NBI79115.1"/>
    </source>
</evidence>
<proteinExistence type="predicted"/>
<feature type="compositionally biased region" description="Low complexity" evidence="1">
    <location>
        <begin position="72"/>
        <end position="87"/>
    </location>
</feature>
<accession>A0A845RJW4</accession>
<dbReference type="AlphaFoldDB" id="A0A845RJW4"/>
<evidence type="ECO:0000256" key="1">
    <source>
        <dbReference type="SAM" id="MobiDB-lite"/>
    </source>
</evidence>
<evidence type="ECO:0000313" key="3">
    <source>
        <dbReference type="Proteomes" id="UP000446348"/>
    </source>
</evidence>
<comment type="caution">
    <text evidence="2">The sequence shown here is derived from an EMBL/GenBank/DDBJ whole genome shotgun (WGS) entry which is preliminary data.</text>
</comment>
<organism evidence="2 3">
    <name type="scientific">Anaerotruncus colihominis</name>
    <dbReference type="NCBI Taxonomy" id="169435"/>
    <lineage>
        <taxon>Bacteria</taxon>
        <taxon>Bacillati</taxon>
        <taxon>Bacillota</taxon>
        <taxon>Clostridia</taxon>
        <taxon>Eubacteriales</taxon>
        <taxon>Oscillospiraceae</taxon>
        <taxon>Anaerotruncus</taxon>
    </lineage>
</organism>
<feature type="compositionally biased region" description="Gly residues" evidence="1">
    <location>
        <begin position="88"/>
        <end position="97"/>
    </location>
</feature>
<sequence>MFYLPKKSLSFPAWLDLSAAPYRTRGELNNTGKEMQTVDDLNSTLSAILGDPAKMEQLRQVAQSLGIGPGTGAPDAGAANAAPPASGGQSGGQGGGIDPNAIASILQNFQNAGNGGTAAASGAGAMPDLGAISKLSGILNSFNQSDKNVELLRALKPHFSPARASKIDDAVRIMQLIHAWPSVRDSGLLGSLGNLFSGGNRSK</sequence>
<feature type="region of interest" description="Disordered" evidence="1">
    <location>
        <begin position="65"/>
        <end position="97"/>
    </location>
</feature>